<reference evidence="3" key="1">
    <citation type="submission" date="2025-08" db="UniProtKB">
        <authorList>
            <consortium name="RefSeq"/>
        </authorList>
    </citation>
    <scope>IDENTIFICATION</scope>
</reference>
<sequence>MEVVEDFDEDYAVILNIWKDIGAGKQFMYNIEGNLCESMKRNDTPWYPLVQALHTECPVKKGVYPVENLVMSLEFAKNVLNHEFCGDYIVEVSIGTIETPISCYEIGVAIEEVSCE</sequence>
<name>A0ABM3LJW9_BICAN</name>
<organism evidence="2 3">
    <name type="scientific">Bicyclus anynana</name>
    <name type="common">Squinting bush brown butterfly</name>
    <dbReference type="NCBI Taxonomy" id="110368"/>
    <lineage>
        <taxon>Eukaryota</taxon>
        <taxon>Metazoa</taxon>
        <taxon>Ecdysozoa</taxon>
        <taxon>Arthropoda</taxon>
        <taxon>Hexapoda</taxon>
        <taxon>Insecta</taxon>
        <taxon>Pterygota</taxon>
        <taxon>Neoptera</taxon>
        <taxon>Endopterygota</taxon>
        <taxon>Lepidoptera</taxon>
        <taxon>Glossata</taxon>
        <taxon>Ditrysia</taxon>
        <taxon>Papilionoidea</taxon>
        <taxon>Nymphalidae</taxon>
        <taxon>Satyrinae</taxon>
        <taxon>Satyrini</taxon>
        <taxon>Mycalesina</taxon>
        <taxon>Bicyclus</taxon>
    </lineage>
</organism>
<evidence type="ECO:0000256" key="1">
    <source>
        <dbReference type="ARBA" id="ARBA00022729"/>
    </source>
</evidence>
<keyword evidence="1" id="KW-0732">Signal</keyword>
<proteinExistence type="predicted"/>
<dbReference type="Proteomes" id="UP001652582">
    <property type="component" value="Chromosome 9"/>
</dbReference>
<protein>
    <submittedName>
        <fullName evidence="3">Uncharacterized protein LOC112058340</fullName>
    </submittedName>
</protein>
<dbReference type="Gene3D" id="2.70.220.10">
    <property type="entry name" value="Ganglioside GM2 activator"/>
    <property type="match status" value="1"/>
</dbReference>
<evidence type="ECO:0000313" key="2">
    <source>
        <dbReference type="Proteomes" id="UP001652582"/>
    </source>
</evidence>
<keyword evidence="2" id="KW-1185">Reference proteome</keyword>
<dbReference type="SUPFAM" id="SSF63707">
    <property type="entry name" value="Ganglioside M2 (gm2) activator"/>
    <property type="match status" value="1"/>
</dbReference>
<dbReference type="InterPro" id="IPR036846">
    <property type="entry name" value="GM2-AP_sf"/>
</dbReference>
<gene>
    <name evidence="3" type="primary">LOC112058340</name>
</gene>
<evidence type="ECO:0000313" key="3">
    <source>
        <dbReference type="RefSeq" id="XP_052739369.1"/>
    </source>
</evidence>
<dbReference type="GeneID" id="112058340"/>
<dbReference type="RefSeq" id="XP_052739369.1">
    <property type="nucleotide sequence ID" value="XM_052883409.1"/>
</dbReference>
<accession>A0ABM3LJW9</accession>